<dbReference type="Proteomes" id="UP000289708">
    <property type="component" value="Unassembled WGS sequence"/>
</dbReference>
<gene>
    <name evidence="1" type="ORF">EK403_15515</name>
</gene>
<organism evidence="1 2">
    <name type="scientific">Hansschlegelia zhihuaiae</name>
    <dbReference type="NCBI Taxonomy" id="405005"/>
    <lineage>
        <taxon>Bacteria</taxon>
        <taxon>Pseudomonadati</taxon>
        <taxon>Pseudomonadota</taxon>
        <taxon>Alphaproteobacteria</taxon>
        <taxon>Hyphomicrobiales</taxon>
        <taxon>Methylopilaceae</taxon>
        <taxon>Hansschlegelia</taxon>
    </lineage>
</organism>
<proteinExistence type="predicted"/>
<dbReference type="RefSeq" id="WP_128778372.1">
    <property type="nucleotide sequence ID" value="NZ_RYFI01000015.1"/>
</dbReference>
<sequence length="78" mass="8826">MDTPKRSRQIFGAIAIADWHLNLSIHIQKPAKGPLIAELAIGAHKICSSLWKLKKFDAHTADSWHVTSDREEHIVDFL</sequence>
<dbReference type="EMBL" id="RYFI01000015">
    <property type="protein sequence ID" value="RXF71476.1"/>
    <property type="molecule type" value="Genomic_DNA"/>
</dbReference>
<evidence type="ECO:0000313" key="1">
    <source>
        <dbReference type="EMBL" id="RXF71476.1"/>
    </source>
</evidence>
<protein>
    <submittedName>
        <fullName evidence="1">Uncharacterized protein</fullName>
    </submittedName>
</protein>
<keyword evidence="2" id="KW-1185">Reference proteome</keyword>
<dbReference type="AlphaFoldDB" id="A0A4Q0MF16"/>
<comment type="caution">
    <text evidence="1">The sequence shown here is derived from an EMBL/GenBank/DDBJ whole genome shotgun (WGS) entry which is preliminary data.</text>
</comment>
<evidence type="ECO:0000313" key="2">
    <source>
        <dbReference type="Proteomes" id="UP000289708"/>
    </source>
</evidence>
<name>A0A4Q0MF16_9HYPH</name>
<accession>A0A4Q0MF16</accession>
<reference evidence="1 2" key="1">
    <citation type="submission" date="2018-12" db="EMBL/GenBank/DDBJ databases">
        <title>bacterium Hansschlegelia zhihuaiae S113.</title>
        <authorList>
            <person name="He J."/>
        </authorList>
    </citation>
    <scope>NUCLEOTIDE SEQUENCE [LARGE SCALE GENOMIC DNA]</scope>
    <source>
        <strain evidence="1 2">S 113</strain>
    </source>
</reference>